<feature type="domain" description="EamA" evidence="7">
    <location>
        <begin position="15"/>
        <end position="146"/>
    </location>
</feature>
<evidence type="ECO:0000313" key="9">
    <source>
        <dbReference type="Proteomes" id="UP000193778"/>
    </source>
</evidence>
<feature type="transmembrane region" description="Helical" evidence="6">
    <location>
        <begin position="184"/>
        <end position="205"/>
    </location>
</feature>
<gene>
    <name evidence="8" type="ORF">RUM8411_01442</name>
</gene>
<evidence type="ECO:0000256" key="4">
    <source>
        <dbReference type="ARBA" id="ARBA00022989"/>
    </source>
</evidence>
<protein>
    <submittedName>
        <fullName evidence="8">EamA-like transporter family protein</fullName>
    </submittedName>
</protein>
<dbReference type="OrthoDB" id="148351at2"/>
<accession>A0A1X6YXB8</accession>
<keyword evidence="5 6" id="KW-0472">Membrane</keyword>
<evidence type="ECO:0000313" key="8">
    <source>
        <dbReference type="EMBL" id="SLN33561.1"/>
    </source>
</evidence>
<dbReference type="InterPro" id="IPR037185">
    <property type="entry name" value="EmrE-like"/>
</dbReference>
<evidence type="ECO:0000259" key="7">
    <source>
        <dbReference type="Pfam" id="PF00892"/>
    </source>
</evidence>
<evidence type="ECO:0000256" key="5">
    <source>
        <dbReference type="ARBA" id="ARBA00023136"/>
    </source>
</evidence>
<dbReference type="Pfam" id="PF00892">
    <property type="entry name" value="EamA"/>
    <property type="match status" value="1"/>
</dbReference>
<proteinExistence type="inferred from homology"/>
<feature type="transmembrane region" description="Helical" evidence="6">
    <location>
        <begin position="101"/>
        <end position="123"/>
    </location>
</feature>
<dbReference type="GO" id="GO:0016020">
    <property type="term" value="C:membrane"/>
    <property type="evidence" value="ECO:0007669"/>
    <property type="project" value="UniProtKB-SubCell"/>
</dbReference>
<evidence type="ECO:0000256" key="6">
    <source>
        <dbReference type="SAM" id="Phobius"/>
    </source>
</evidence>
<comment type="similarity">
    <text evidence="2">Belongs to the drug/metabolite transporter (DMT) superfamily. 10 TMS drug/metabolite exporter (DME) (TC 2.A.7.3) family.</text>
</comment>
<feature type="transmembrane region" description="Helical" evidence="6">
    <location>
        <begin position="130"/>
        <end position="147"/>
    </location>
</feature>
<dbReference type="PANTHER" id="PTHR22911:SF6">
    <property type="entry name" value="SOLUTE CARRIER FAMILY 35 MEMBER G1"/>
    <property type="match status" value="1"/>
</dbReference>
<dbReference type="Proteomes" id="UP000193778">
    <property type="component" value="Unassembled WGS sequence"/>
</dbReference>
<evidence type="ECO:0000256" key="1">
    <source>
        <dbReference type="ARBA" id="ARBA00004141"/>
    </source>
</evidence>
<reference evidence="9" key="1">
    <citation type="submission" date="2017-03" db="EMBL/GenBank/DDBJ databases">
        <authorList>
            <person name="Rodrigo-Torres L."/>
            <person name="Arahal R.D."/>
            <person name="Lucena T."/>
        </authorList>
    </citation>
    <scope>NUCLEOTIDE SEQUENCE [LARGE SCALE GENOMIC DNA]</scope>
    <source>
        <strain evidence="9">CECT 8411</strain>
    </source>
</reference>
<dbReference type="EMBL" id="FWFP01000003">
    <property type="protein sequence ID" value="SLN33561.1"/>
    <property type="molecule type" value="Genomic_DNA"/>
</dbReference>
<evidence type="ECO:0000256" key="2">
    <source>
        <dbReference type="ARBA" id="ARBA00009853"/>
    </source>
</evidence>
<feature type="transmembrane region" description="Helical" evidence="6">
    <location>
        <begin position="41"/>
        <end position="63"/>
    </location>
</feature>
<feature type="transmembrane region" description="Helical" evidence="6">
    <location>
        <begin position="12"/>
        <end position="29"/>
    </location>
</feature>
<keyword evidence="4 6" id="KW-1133">Transmembrane helix</keyword>
<feature type="transmembrane region" description="Helical" evidence="6">
    <location>
        <begin position="279"/>
        <end position="296"/>
    </location>
</feature>
<comment type="subcellular location">
    <subcellularLocation>
        <location evidence="1">Membrane</location>
        <topology evidence="1">Multi-pass membrane protein</topology>
    </subcellularLocation>
</comment>
<feature type="transmembrane region" description="Helical" evidence="6">
    <location>
        <begin position="75"/>
        <end position="95"/>
    </location>
</feature>
<feature type="transmembrane region" description="Helical" evidence="6">
    <location>
        <begin position="153"/>
        <end position="172"/>
    </location>
</feature>
<organism evidence="8 9">
    <name type="scientific">Ruegeria meonggei</name>
    <dbReference type="NCBI Taxonomy" id="1446476"/>
    <lineage>
        <taxon>Bacteria</taxon>
        <taxon>Pseudomonadati</taxon>
        <taxon>Pseudomonadota</taxon>
        <taxon>Alphaproteobacteria</taxon>
        <taxon>Rhodobacterales</taxon>
        <taxon>Roseobacteraceae</taxon>
        <taxon>Ruegeria</taxon>
    </lineage>
</organism>
<dbReference type="SUPFAM" id="SSF103481">
    <property type="entry name" value="Multidrug resistance efflux transporter EmrE"/>
    <property type="match status" value="1"/>
</dbReference>
<dbReference type="AlphaFoldDB" id="A0A1X6YXB8"/>
<feature type="transmembrane region" description="Helical" evidence="6">
    <location>
        <begin position="225"/>
        <end position="245"/>
    </location>
</feature>
<evidence type="ECO:0000256" key="3">
    <source>
        <dbReference type="ARBA" id="ARBA00022692"/>
    </source>
</evidence>
<dbReference type="InterPro" id="IPR000620">
    <property type="entry name" value="EamA_dom"/>
</dbReference>
<keyword evidence="9" id="KW-1185">Reference proteome</keyword>
<feature type="transmembrane region" description="Helical" evidence="6">
    <location>
        <begin position="252"/>
        <end position="273"/>
    </location>
</feature>
<dbReference type="RefSeq" id="WP_085821970.1">
    <property type="nucleotide sequence ID" value="NZ_FWFP01000003.1"/>
</dbReference>
<keyword evidence="3 6" id="KW-0812">Transmembrane</keyword>
<sequence>MQSAAGISKDNTPLAVVVIVLTVFALSLGDALIKLTSVGLVLWQIFVLRSLMAVPVLLAAWTFRFRHVPLRPVSIGWSFLRSFMLAVMWVVYYASLPHLEFSIAAASYYTLPIFITLFSAFLVGEKVSRLGWVAVLLGFSGVALILRPTANQFNAYALLPIISAILYALSMILTRTKCQQEHPLILAIVLNIAFILVGLAGPVLLPTFDAPFLSEKWVHIGAAEALAFGLFTIIILIGGVGTAIAYQYGRSFVVSTFDFAYVGFAVIWGILFFNEIPDLVTISGILMIVGAGTLAVRK</sequence>
<name>A0A1X6YXB8_9RHOB</name>
<dbReference type="PANTHER" id="PTHR22911">
    <property type="entry name" value="ACYL-MALONYL CONDENSING ENZYME-RELATED"/>
    <property type="match status" value="1"/>
</dbReference>